<dbReference type="WBParaSite" id="JU765_v2.g2760.t2">
    <property type="protein sequence ID" value="JU765_v2.g2760.t2"/>
    <property type="gene ID" value="JU765_v2.g2760"/>
</dbReference>
<dbReference type="Proteomes" id="UP000887576">
    <property type="component" value="Unplaced"/>
</dbReference>
<sequence length="434" mass="48181">MADDCVDEVKVFRKEETDDPIDGSEQLNSDKHDIAFEAEVETASAFGTPLPNQLTTNLTSDDCVDEVKVFRKEETDDPIDGSEQLNSDKHDIAFEAEVETASAFGTPLPNQLTTNLTSGLSNMLLSSPYISPYYMSPAYQAAVLINAQQRFAALTQMHQSSMNMFQPSSSGLQSITNPPTPKSNIGPMKTPKSKENKSRGDAKARVHIKKPLNAFMIFMKENRPKLLEQEGNLTKQSAELNSDLGKMWQKLSEAEQKQYFEKAKILKEEHERLYPGWSARDNYAIHKKQRLQKKNAQNNGSDGSEAKKCRARFGIDNKESWCKHCMRKKRCLLVYGDGENSSSCSEGSPSTPGSTDLPEIPNPNMPQSFDPQRGMPQFFPGNGMNFCMPMPFFNPFPFGMPPPPPTTQIIHPSSLIPPKAEPSSDCPESSGSPA</sequence>
<name>A0AC34R2A5_9BILA</name>
<proteinExistence type="predicted"/>
<evidence type="ECO:0000313" key="1">
    <source>
        <dbReference type="Proteomes" id="UP000887576"/>
    </source>
</evidence>
<reference evidence="2" key="1">
    <citation type="submission" date="2022-11" db="UniProtKB">
        <authorList>
            <consortium name="WormBaseParasite"/>
        </authorList>
    </citation>
    <scope>IDENTIFICATION</scope>
</reference>
<protein>
    <submittedName>
        <fullName evidence="2">HMG box domain-containing protein</fullName>
    </submittedName>
</protein>
<evidence type="ECO:0000313" key="2">
    <source>
        <dbReference type="WBParaSite" id="JU765_v2.g2760.t2"/>
    </source>
</evidence>
<accession>A0AC34R2A5</accession>
<organism evidence="1 2">
    <name type="scientific">Panagrolaimus sp. JU765</name>
    <dbReference type="NCBI Taxonomy" id="591449"/>
    <lineage>
        <taxon>Eukaryota</taxon>
        <taxon>Metazoa</taxon>
        <taxon>Ecdysozoa</taxon>
        <taxon>Nematoda</taxon>
        <taxon>Chromadorea</taxon>
        <taxon>Rhabditida</taxon>
        <taxon>Tylenchina</taxon>
        <taxon>Panagrolaimomorpha</taxon>
        <taxon>Panagrolaimoidea</taxon>
        <taxon>Panagrolaimidae</taxon>
        <taxon>Panagrolaimus</taxon>
    </lineage>
</organism>